<accession>A0A0F9Q7N1</accession>
<name>A0A0F9Q7N1_9ZZZZ</name>
<gene>
    <name evidence="1" type="ORF">LCGC14_0808130</name>
</gene>
<organism evidence="1">
    <name type="scientific">marine sediment metagenome</name>
    <dbReference type="NCBI Taxonomy" id="412755"/>
    <lineage>
        <taxon>unclassified sequences</taxon>
        <taxon>metagenomes</taxon>
        <taxon>ecological metagenomes</taxon>
    </lineage>
</organism>
<comment type="caution">
    <text evidence="1">The sequence shown here is derived from an EMBL/GenBank/DDBJ whole genome shotgun (WGS) entry which is preliminary data.</text>
</comment>
<evidence type="ECO:0000313" key="1">
    <source>
        <dbReference type="EMBL" id="KKN33012.1"/>
    </source>
</evidence>
<proteinExistence type="predicted"/>
<protein>
    <submittedName>
        <fullName evidence="1">Uncharacterized protein</fullName>
    </submittedName>
</protein>
<sequence>MGMIQIHGMEEKLTAWIAERDWLEIYHEKDEQGDKIRYLTPQGNIVWVDILPDGSIVVMA</sequence>
<dbReference type="EMBL" id="LAZR01002212">
    <property type="protein sequence ID" value="KKN33012.1"/>
    <property type="molecule type" value="Genomic_DNA"/>
</dbReference>
<reference evidence="1" key="1">
    <citation type="journal article" date="2015" name="Nature">
        <title>Complex archaea that bridge the gap between prokaryotes and eukaryotes.</title>
        <authorList>
            <person name="Spang A."/>
            <person name="Saw J.H."/>
            <person name="Jorgensen S.L."/>
            <person name="Zaremba-Niedzwiedzka K."/>
            <person name="Martijn J."/>
            <person name="Lind A.E."/>
            <person name="van Eijk R."/>
            <person name="Schleper C."/>
            <person name="Guy L."/>
            <person name="Ettema T.J."/>
        </authorList>
    </citation>
    <scope>NUCLEOTIDE SEQUENCE</scope>
</reference>
<dbReference type="AlphaFoldDB" id="A0A0F9Q7N1"/>